<evidence type="ECO:0000256" key="4">
    <source>
        <dbReference type="ARBA" id="ARBA00022771"/>
    </source>
</evidence>
<keyword evidence="8" id="KW-0539">Nucleus</keyword>
<keyword evidence="3" id="KW-0677">Repeat</keyword>
<dbReference type="GO" id="GO:0000785">
    <property type="term" value="C:chromatin"/>
    <property type="evidence" value="ECO:0007669"/>
    <property type="project" value="TreeGrafter"/>
</dbReference>
<organism evidence="10 11">
    <name type="scientific">Aspergillus nanangensis</name>
    <dbReference type="NCBI Taxonomy" id="2582783"/>
    <lineage>
        <taxon>Eukaryota</taxon>
        <taxon>Fungi</taxon>
        <taxon>Dikarya</taxon>
        <taxon>Ascomycota</taxon>
        <taxon>Pezizomycotina</taxon>
        <taxon>Eurotiomycetes</taxon>
        <taxon>Eurotiomycetidae</taxon>
        <taxon>Eurotiales</taxon>
        <taxon>Aspergillaceae</taxon>
        <taxon>Aspergillus</taxon>
        <taxon>Aspergillus subgen. Circumdati</taxon>
    </lineage>
</organism>
<dbReference type="GO" id="GO:0000978">
    <property type="term" value="F:RNA polymerase II cis-regulatory region sequence-specific DNA binding"/>
    <property type="evidence" value="ECO:0007669"/>
    <property type="project" value="InterPro"/>
</dbReference>
<proteinExistence type="predicted"/>
<comment type="subcellular location">
    <subcellularLocation>
        <location evidence="1">Nucleus</location>
    </subcellularLocation>
</comment>
<dbReference type="PANTHER" id="PTHR40626">
    <property type="entry name" value="MIP31509P"/>
    <property type="match status" value="1"/>
</dbReference>
<reference evidence="10" key="2">
    <citation type="submission" date="2020-02" db="EMBL/GenBank/DDBJ databases">
        <authorList>
            <person name="Gilchrist C.L.M."/>
            <person name="Chooi Y.-H."/>
        </authorList>
    </citation>
    <scope>NUCLEOTIDE SEQUENCE</scope>
    <source>
        <strain evidence="10">MST-FP2251</strain>
    </source>
</reference>
<reference evidence="10" key="1">
    <citation type="journal article" date="2019" name="Beilstein J. Org. Chem.">
        <title>Nanangenines: drimane sesquiterpenoids as the dominant metabolite cohort of a novel Australian fungus, Aspergillus nanangensis.</title>
        <authorList>
            <person name="Lacey H.J."/>
            <person name="Gilchrist C.L.M."/>
            <person name="Crombie A."/>
            <person name="Kalaitzis J.A."/>
            <person name="Vuong D."/>
            <person name="Rutledge P.J."/>
            <person name="Turner P."/>
            <person name="Pitt J.I."/>
            <person name="Lacey E."/>
            <person name="Chooi Y.H."/>
            <person name="Piggott A.M."/>
        </authorList>
    </citation>
    <scope>NUCLEOTIDE SEQUENCE</scope>
    <source>
        <strain evidence="10">MST-FP2251</strain>
    </source>
</reference>
<keyword evidence="2" id="KW-0479">Metal-binding</keyword>
<accession>A0AAD4CWN0</accession>
<dbReference type="AlphaFoldDB" id="A0AAD4CWN0"/>
<sequence length="448" mass="51806">MPPSLDFSALDWLYLPQWTNHDSISLAERLEYLAYFTTARGMGAFLAQDTLQQRQRLVSESETSANTDTASWTIDPSIIHLRHDDFDPLDSTARQIIHQLQSIILTKPDRNVITLDWSASVQEACSSFFTPLNIGRFLEYFWSLWYPNCPIVHRPSFDPETAHTSLVCVMIIIGACLSPHEEDASHARMWLDSVEELIFSNDLFREQLRGKVMSTDAPSQQHWKKQRLETLTYVFLFDAALTIFHNSPPRMVVSELKMDMACPEACFQAETDAECFAILKGWEDTIFWRHRLSVSAAVKMMCQKDLDSSLVQEFARMGTLNMFTTVQSLHSLTFHLQNSIIFEPTLTPVQTGLKNWRRVWNKRGPEDRDIPDHHLTIWKKIGFTCYAPEFWHLARIILDKIQAEATAKEQDPLPTSEQRINRYDHTDMKDVNVLIMEYRRLNLGVTTS</sequence>
<evidence type="ECO:0000256" key="3">
    <source>
        <dbReference type="ARBA" id="ARBA00022737"/>
    </source>
</evidence>
<dbReference type="GO" id="GO:0006351">
    <property type="term" value="P:DNA-templated transcription"/>
    <property type="evidence" value="ECO:0007669"/>
    <property type="project" value="InterPro"/>
</dbReference>
<keyword evidence="11" id="KW-1185">Reference proteome</keyword>
<evidence type="ECO:0000256" key="6">
    <source>
        <dbReference type="ARBA" id="ARBA00023015"/>
    </source>
</evidence>
<keyword evidence="7" id="KW-0804">Transcription</keyword>
<dbReference type="EMBL" id="VCAU01000005">
    <property type="protein sequence ID" value="KAF9894095.1"/>
    <property type="molecule type" value="Genomic_DNA"/>
</dbReference>
<name>A0AAD4CWN0_ASPNN</name>
<dbReference type="InterPro" id="IPR051059">
    <property type="entry name" value="VerF-like"/>
</dbReference>
<evidence type="ECO:0000313" key="10">
    <source>
        <dbReference type="EMBL" id="KAF9894095.1"/>
    </source>
</evidence>
<evidence type="ECO:0000256" key="1">
    <source>
        <dbReference type="ARBA" id="ARBA00004123"/>
    </source>
</evidence>
<evidence type="ECO:0000313" key="11">
    <source>
        <dbReference type="Proteomes" id="UP001194746"/>
    </source>
</evidence>
<dbReference type="InterPro" id="IPR007219">
    <property type="entry name" value="XnlR_reg_dom"/>
</dbReference>
<comment type="caution">
    <text evidence="10">The sequence shown here is derived from an EMBL/GenBank/DDBJ whole genome shotgun (WGS) entry which is preliminary data.</text>
</comment>
<dbReference type="Proteomes" id="UP001194746">
    <property type="component" value="Unassembled WGS sequence"/>
</dbReference>
<feature type="domain" description="Xylanolytic transcriptional activator regulatory" evidence="9">
    <location>
        <begin position="138"/>
        <end position="185"/>
    </location>
</feature>
<keyword evidence="4" id="KW-0863">Zinc-finger</keyword>
<keyword evidence="6" id="KW-0805">Transcription regulation</keyword>
<dbReference type="GO" id="GO:0008270">
    <property type="term" value="F:zinc ion binding"/>
    <property type="evidence" value="ECO:0007669"/>
    <property type="project" value="UniProtKB-KW"/>
</dbReference>
<dbReference type="GO" id="GO:0005634">
    <property type="term" value="C:nucleus"/>
    <property type="evidence" value="ECO:0007669"/>
    <property type="project" value="UniProtKB-SubCell"/>
</dbReference>
<gene>
    <name evidence="10" type="ORF">FE257_009068</name>
</gene>
<evidence type="ECO:0000256" key="5">
    <source>
        <dbReference type="ARBA" id="ARBA00022833"/>
    </source>
</evidence>
<dbReference type="GO" id="GO:0000981">
    <property type="term" value="F:DNA-binding transcription factor activity, RNA polymerase II-specific"/>
    <property type="evidence" value="ECO:0007669"/>
    <property type="project" value="InterPro"/>
</dbReference>
<evidence type="ECO:0000259" key="9">
    <source>
        <dbReference type="Pfam" id="PF04082"/>
    </source>
</evidence>
<protein>
    <recommendedName>
        <fullName evidence="9">Xylanolytic transcriptional activator regulatory domain-containing protein</fullName>
    </recommendedName>
</protein>
<evidence type="ECO:0000256" key="7">
    <source>
        <dbReference type="ARBA" id="ARBA00023163"/>
    </source>
</evidence>
<dbReference type="PANTHER" id="PTHR40626:SF3">
    <property type="entry name" value="TRANSCRIPTION FACTOR WITH C2H2 AND ZN(2)-CYS(6) DNA BINDING DOMAIN (EUROFUNG)-RELATED"/>
    <property type="match status" value="1"/>
</dbReference>
<dbReference type="Pfam" id="PF04082">
    <property type="entry name" value="Fungal_trans"/>
    <property type="match status" value="1"/>
</dbReference>
<evidence type="ECO:0000256" key="2">
    <source>
        <dbReference type="ARBA" id="ARBA00022723"/>
    </source>
</evidence>
<keyword evidence="5" id="KW-0862">Zinc</keyword>
<evidence type="ECO:0000256" key="8">
    <source>
        <dbReference type="ARBA" id="ARBA00023242"/>
    </source>
</evidence>